<keyword evidence="3 6" id="KW-0418">Kinase</keyword>
<dbReference type="EC" id="2.7.1.24" evidence="3 4"/>
<dbReference type="CDD" id="cd02022">
    <property type="entry name" value="DPCK"/>
    <property type="match status" value="1"/>
</dbReference>
<dbReference type="SUPFAM" id="SSF52540">
    <property type="entry name" value="P-loop containing nucleoside triphosphate hydrolases"/>
    <property type="match status" value="1"/>
</dbReference>
<evidence type="ECO:0000256" key="5">
    <source>
        <dbReference type="SAM" id="Coils"/>
    </source>
</evidence>
<proteinExistence type="inferred from homology"/>
<dbReference type="PANTHER" id="PTHR10695">
    <property type="entry name" value="DEPHOSPHO-COA KINASE-RELATED"/>
    <property type="match status" value="1"/>
</dbReference>
<keyword evidence="2 3" id="KW-0067">ATP-binding</keyword>
<sequence>MTQSNTIVVGLTGGIGSGKSTISKMIMEQDISIIDADKISREVLNIYPEILLKIKNEFGEEYFYEDGSLNRKKLGQYVFSSEILKKTLENIIIPYIKREIFDKIKKCRENMEEIAIVDAPTLIENNLQIYMDYVILVMVDEKTQILRVIKRDLQSKEEVLKRIRNQLSLEEKIQYADYVIDNSKDLDFTKSQLAHILNDILLRGKNEKI</sequence>
<gene>
    <name evidence="3" type="primary">coaE</name>
    <name evidence="6" type="ORF">G3M99_04860</name>
</gene>
<comment type="function">
    <text evidence="3">Catalyzes the phosphorylation of the 3'-hydroxyl group of dephosphocoenzyme A to form coenzyme A.</text>
</comment>
<dbReference type="GO" id="GO:0004140">
    <property type="term" value="F:dephospho-CoA kinase activity"/>
    <property type="evidence" value="ECO:0007669"/>
    <property type="project" value="UniProtKB-UniRule"/>
</dbReference>
<evidence type="ECO:0000256" key="3">
    <source>
        <dbReference type="HAMAP-Rule" id="MF_00376"/>
    </source>
</evidence>
<reference evidence="6 7" key="1">
    <citation type="submission" date="2020-02" db="EMBL/GenBank/DDBJ databases">
        <title>Genome assembly of a novel Clostridium senegalense strain.</title>
        <authorList>
            <person name="Gupta T.B."/>
            <person name="Jauregui R."/>
            <person name="Maclean P."/>
            <person name="Nawarathana A."/>
            <person name="Brightwell G."/>
        </authorList>
    </citation>
    <scope>NUCLEOTIDE SEQUENCE [LARGE SCALE GENOMIC DNA]</scope>
    <source>
        <strain evidence="6 7">AGRFS4</strain>
    </source>
</reference>
<evidence type="ECO:0000313" key="7">
    <source>
        <dbReference type="Proteomes" id="UP000481872"/>
    </source>
</evidence>
<dbReference type="HAMAP" id="MF_00376">
    <property type="entry name" value="Dephospho_CoA_kinase"/>
    <property type="match status" value="1"/>
</dbReference>
<dbReference type="Gene3D" id="3.40.50.300">
    <property type="entry name" value="P-loop containing nucleotide triphosphate hydrolases"/>
    <property type="match status" value="1"/>
</dbReference>
<keyword evidence="5" id="KW-0175">Coiled coil</keyword>
<keyword evidence="3" id="KW-0173">Coenzyme A biosynthesis</keyword>
<feature type="coiled-coil region" evidence="5">
    <location>
        <begin position="146"/>
        <end position="173"/>
    </location>
</feature>
<comment type="caution">
    <text evidence="6">The sequence shown here is derived from an EMBL/GenBank/DDBJ whole genome shotgun (WGS) entry which is preliminary data.</text>
</comment>
<evidence type="ECO:0000256" key="1">
    <source>
        <dbReference type="ARBA" id="ARBA00022741"/>
    </source>
</evidence>
<dbReference type="UniPathway" id="UPA00241">
    <property type="reaction ID" value="UER00356"/>
</dbReference>
<keyword evidence="3 6" id="KW-0808">Transferase</keyword>
<evidence type="ECO:0000256" key="4">
    <source>
        <dbReference type="NCBIfam" id="TIGR00152"/>
    </source>
</evidence>
<evidence type="ECO:0000313" key="6">
    <source>
        <dbReference type="EMBL" id="NEU04200.1"/>
    </source>
</evidence>
<dbReference type="PANTHER" id="PTHR10695:SF46">
    <property type="entry name" value="BIFUNCTIONAL COENZYME A SYNTHASE-RELATED"/>
    <property type="match status" value="1"/>
</dbReference>
<organism evidence="6 7">
    <name type="scientific">Clostridium senegalense</name>
    <dbReference type="NCBI Taxonomy" id="1465809"/>
    <lineage>
        <taxon>Bacteria</taxon>
        <taxon>Bacillati</taxon>
        <taxon>Bacillota</taxon>
        <taxon>Clostridia</taxon>
        <taxon>Eubacteriales</taxon>
        <taxon>Clostridiaceae</taxon>
        <taxon>Clostridium</taxon>
    </lineage>
</organism>
<name>A0A6M0H076_9CLOT</name>
<dbReference type="PROSITE" id="PS51219">
    <property type="entry name" value="DPCK"/>
    <property type="match status" value="1"/>
</dbReference>
<evidence type="ECO:0000256" key="2">
    <source>
        <dbReference type="ARBA" id="ARBA00022840"/>
    </source>
</evidence>
<feature type="binding site" evidence="3">
    <location>
        <begin position="16"/>
        <end position="21"/>
    </location>
    <ligand>
        <name>ATP</name>
        <dbReference type="ChEBI" id="CHEBI:30616"/>
    </ligand>
</feature>
<dbReference type="InterPro" id="IPR001977">
    <property type="entry name" value="Depp_CoAkinase"/>
</dbReference>
<dbReference type="GO" id="GO:0005737">
    <property type="term" value="C:cytoplasm"/>
    <property type="evidence" value="ECO:0007669"/>
    <property type="project" value="UniProtKB-SubCell"/>
</dbReference>
<comment type="catalytic activity">
    <reaction evidence="3">
        <text>3'-dephospho-CoA + ATP = ADP + CoA + H(+)</text>
        <dbReference type="Rhea" id="RHEA:18245"/>
        <dbReference type="ChEBI" id="CHEBI:15378"/>
        <dbReference type="ChEBI" id="CHEBI:30616"/>
        <dbReference type="ChEBI" id="CHEBI:57287"/>
        <dbReference type="ChEBI" id="CHEBI:57328"/>
        <dbReference type="ChEBI" id="CHEBI:456216"/>
        <dbReference type="EC" id="2.7.1.24"/>
    </reaction>
</comment>
<comment type="subcellular location">
    <subcellularLocation>
        <location evidence="3">Cytoplasm</location>
    </subcellularLocation>
</comment>
<dbReference type="EMBL" id="JAAGPU010000006">
    <property type="protein sequence ID" value="NEU04200.1"/>
    <property type="molecule type" value="Genomic_DNA"/>
</dbReference>
<dbReference type="GO" id="GO:0005524">
    <property type="term" value="F:ATP binding"/>
    <property type="evidence" value="ECO:0007669"/>
    <property type="project" value="UniProtKB-UniRule"/>
</dbReference>
<dbReference type="Proteomes" id="UP000481872">
    <property type="component" value="Unassembled WGS sequence"/>
</dbReference>
<keyword evidence="1 3" id="KW-0547">Nucleotide-binding</keyword>
<comment type="similarity">
    <text evidence="3">Belongs to the CoaE family.</text>
</comment>
<dbReference type="AlphaFoldDB" id="A0A6M0H076"/>
<dbReference type="NCBIfam" id="TIGR00152">
    <property type="entry name" value="dephospho-CoA kinase"/>
    <property type="match status" value="1"/>
</dbReference>
<comment type="pathway">
    <text evidence="3">Cofactor biosynthesis; coenzyme A biosynthesis; CoA from (R)-pantothenate: step 5/5.</text>
</comment>
<keyword evidence="3" id="KW-0963">Cytoplasm</keyword>
<protein>
    <recommendedName>
        <fullName evidence="3 4">Dephospho-CoA kinase</fullName>
        <ecNumber evidence="3 4">2.7.1.24</ecNumber>
    </recommendedName>
    <alternativeName>
        <fullName evidence="3">Dephosphocoenzyme A kinase</fullName>
    </alternativeName>
</protein>
<keyword evidence="7" id="KW-1185">Reference proteome</keyword>
<accession>A0A6M0H076</accession>
<dbReference type="Pfam" id="PF01121">
    <property type="entry name" value="CoaE"/>
    <property type="match status" value="1"/>
</dbReference>
<dbReference type="InterPro" id="IPR027417">
    <property type="entry name" value="P-loop_NTPase"/>
</dbReference>
<dbReference type="RefSeq" id="WP_061995652.1">
    <property type="nucleotide sequence ID" value="NZ_JAAGPU010000006.1"/>
</dbReference>
<dbReference type="GO" id="GO:0015937">
    <property type="term" value="P:coenzyme A biosynthetic process"/>
    <property type="evidence" value="ECO:0007669"/>
    <property type="project" value="UniProtKB-UniRule"/>
</dbReference>